<proteinExistence type="predicted"/>
<keyword evidence="3" id="KW-1185">Reference proteome</keyword>
<organism evidence="2 3">
    <name type="scientific">Lysobacter koreensis</name>
    <dbReference type="NCBI Taxonomy" id="266122"/>
    <lineage>
        <taxon>Bacteria</taxon>
        <taxon>Pseudomonadati</taxon>
        <taxon>Pseudomonadota</taxon>
        <taxon>Gammaproteobacteria</taxon>
        <taxon>Lysobacterales</taxon>
        <taxon>Lysobacteraceae</taxon>
        <taxon>Lysobacter</taxon>
    </lineage>
</organism>
<comment type="caution">
    <text evidence="2">The sequence shown here is derived from an EMBL/GenBank/DDBJ whole genome shotgun (WGS) entry which is preliminary data.</text>
</comment>
<dbReference type="Proteomes" id="UP001597090">
    <property type="component" value="Unassembled WGS sequence"/>
</dbReference>
<feature type="transmembrane region" description="Helical" evidence="1">
    <location>
        <begin position="84"/>
        <end position="105"/>
    </location>
</feature>
<feature type="transmembrane region" description="Helical" evidence="1">
    <location>
        <begin position="58"/>
        <end position="77"/>
    </location>
</feature>
<dbReference type="RefSeq" id="WP_386811385.1">
    <property type="nucleotide sequence ID" value="NZ_JBHTIH010000002.1"/>
</dbReference>
<accession>A0ABW2YMU6</accession>
<keyword evidence="1" id="KW-0472">Membrane</keyword>
<gene>
    <name evidence="2" type="ORF">ACFQZQ_04070</name>
</gene>
<feature type="transmembrane region" description="Helical" evidence="1">
    <location>
        <begin position="117"/>
        <end position="136"/>
    </location>
</feature>
<name>A0ABW2YMU6_9GAMM</name>
<feature type="transmembrane region" description="Helical" evidence="1">
    <location>
        <begin position="25"/>
        <end position="46"/>
    </location>
</feature>
<keyword evidence="1" id="KW-0812">Transmembrane</keyword>
<evidence type="ECO:0000313" key="2">
    <source>
        <dbReference type="EMBL" id="MFD0738463.1"/>
    </source>
</evidence>
<evidence type="ECO:0000313" key="3">
    <source>
        <dbReference type="Proteomes" id="UP001597090"/>
    </source>
</evidence>
<reference evidence="3" key="1">
    <citation type="journal article" date="2019" name="Int. J. Syst. Evol. Microbiol.">
        <title>The Global Catalogue of Microorganisms (GCM) 10K type strain sequencing project: providing services to taxonomists for standard genome sequencing and annotation.</title>
        <authorList>
            <consortium name="The Broad Institute Genomics Platform"/>
            <consortium name="The Broad Institute Genome Sequencing Center for Infectious Disease"/>
            <person name="Wu L."/>
            <person name="Ma J."/>
        </authorList>
    </citation>
    <scope>NUCLEOTIDE SEQUENCE [LARGE SCALE GENOMIC DNA]</scope>
    <source>
        <strain evidence="3">CCUG 55491</strain>
    </source>
</reference>
<sequence>MHIHPILQFFASDPRRDGVRPVQLWGLRLFFLLMLVFVTPNAWSVLLTHEDTWDPVRAIAFAVWATYPALALFGLLHPLRWLPLMFFTIGYKTIWLAFVAVPLWQTGTLWGTPTGEIAGSFLALPLLAAVVPWGYAWRTYFAWPRRTVEASATSASGAR</sequence>
<keyword evidence="1" id="KW-1133">Transmembrane helix</keyword>
<protein>
    <submittedName>
        <fullName evidence="2">Uncharacterized protein</fullName>
    </submittedName>
</protein>
<dbReference type="EMBL" id="JBHTIH010000002">
    <property type="protein sequence ID" value="MFD0738463.1"/>
    <property type="molecule type" value="Genomic_DNA"/>
</dbReference>
<evidence type="ECO:0000256" key="1">
    <source>
        <dbReference type="SAM" id="Phobius"/>
    </source>
</evidence>